<feature type="chain" id="PRO_5045802569" description="G5 domain-containing protein" evidence="2">
    <location>
        <begin position="24"/>
        <end position="219"/>
    </location>
</feature>
<evidence type="ECO:0000313" key="3">
    <source>
        <dbReference type="EMBL" id="MDN7246426.1"/>
    </source>
</evidence>
<dbReference type="Proteomes" id="UP001172142">
    <property type="component" value="Unassembled WGS sequence"/>
</dbReference>
<accession>A0ABT8NF06</accession>
<proteinExistence type="predicted"/>
<evidence type="ECO:0000313" key="4">
    <source>
        <dbReference type="Proteomes" id="UP001172142"/>
    </source>
</evidence>
<dbReference type="RefSeq" id="WP_300991710.1">
    <property type="nucleotide sequence ID" value="NZ_CP129235.1"/>
</dbReference>
<feature type="region of interest" description="Disordered" evidence="1">
    <location>
        <begin position="198"/>
        <end position="219"/>
    </location>
</feature>
<evidence type="ECO:0000256" key="2">
    <source>
        <dbReference type="SAM" id="SignalP"/>
    </source>
</evidence>
<sequence>MKKFAMLLLTFILVFGFTSMTFAGSNDDKGDSNTTEKVTFHKGVTTIVKTTKEVSYDKIVKVEKDTKYKTEKKSKTDTYYETKVEKKREKHPKHDWYRDVYVKTTYKITKTTTWDEVTAIHTIKKFTTPVKITKTTVTTIKHRGKPGSNGKIISKNTETFVDKEYGKTTKEVTKEKETFKKNEKTHYDKKVVDVETTHGKWEKKDKDHGKDKDKGKNRN</sequence>
<evidence type="ECO:0008006" key="5">
    <source>
        <dbReference type="Google" id="ProtNLM"/>
    </source>
</evidence>
<protein>
    <recommendedName>
        <fullName evidence="5">G5 domain-containing protein</fullName>
    </recommendedName>
</protein>
<gene>
    <name evidence="3" type="ORF">QWY13_13095</name>
</gene>
<dbReference type="EMBL" id="JAUJWU010000003">
    <property type="protein sequence ID" value="MDN7246426.1"/>
    <property type="molecule type" value="Genomic_DNA"/>
</dbReference>
<feature type="signal peptide" evidence="2">
    <location>
        <begin position="1"/>
        <end position="23"/>
    </location>
</feature>
<comment type="caution">
    <text evidence="3">The sequence shown here is derived from an EMBL/GenBank/DDBJ whole genome shotgun (WGS) entry which is preliminary data.</text>
</comment>
<evidence type="ECO:0000256" key="1">
    <source>
        <dbReference type="SAM" id="MobiDB-lite"/>
    </source>
</evidence>
<reference evidence="3 4" key="1">
    <citation type="submission" date="2023-07" db="EMBL/GenBank/DDBJ databases">
        <title>Novel species in genus Planococcus.</title>
        <authorList>
            <person name="Ning S."/>
        </authorList>
    </citation>
    <scope>NUCLEOTIDE SEQUENCE [LARGE SCALE GENOMIC DNA]</scope>
    <source>
        <strain evidence="3 4">N017</strain>
    </source>
</reference>
<name>A0ABT8NF06_9BACL</name>
<keyword evidence="2" id="KW-0732">Signal</keyword>
<organism evidence="3 4">
    <name type="scientific">Planococcus shenhongbingii</name>
    <dbReference type="NCBI Taxonomy" id="3058398"/>
    <lineage>
        <taxon>Bacteria</taxon>
        <taxon>Bacillati</taxon>
        <taxon>Bacillota</taxon>
        <taxon>Bacilli</taxon>
        <taxon>Bacillales</taxon>
        <taxon>Caryophanaceae</taxon>
        <taxon>Planococcus</taxon>
    </lineage>
</organism>
<keyword evidence="4" id="KW-1185">Reference proteome</keyword>